<dbReference type="GO" id="GO:0008239">
    <property type="term" value="F:dipeptidyl-peptidase activity"/>
    <property type="evidence" value="ECO:0007669"/>
    <property type="project" value="UniProtKB-UniRule"/>
</dbReference>
<evidence type="ECO:0000256" key="7">
    <source>
        <dbReference type="ARBA" id="ARBA00022801"/>
    </source>
</evidence>
<dbReference type="Gene3D" id="2.60.120.260">
    <property type="entry name" value="Galactose-binding domain-like"/>
    <property type="match status" value="1"/>
</dbReference>
<evidence type="ECO:0000256" key="6">
    <source>
        <dbReference type="ARBA" id="ARBA00022670"/>
    </source>
</evidence>
<dbReference type="AlphaFoldDB" id="A0AAJ6K3M6"/>
<comment type="function">
    <text evidence="2 9">Removes N-terminal dipeptides sequentially from polypeptides having unsubstituted N-termini provided that the penultimate residue is proline.</text>
</comment>
<evidence type="ECO:0000256" key="3">
    <source>
        <dbReference type="ARBA" id="ARBA00010819"/>
    </source>
</evidence>
<dbReference type="SMART" id="SM00940">
    <property type="entry name" value="PepX_N"/>
    <property type="match status" value="1"/>
</dbReference>
<proteinExistence type="inferred from homology"/>
<dbReference type="RefSeq" id="WP_283534770.1">
    <property type="nucleotide sequence ID" value="NZ_CP123751.1"/>
</dbReference>
<name>A0AAJ6K3M6_9LACO</name>
<sequence>MKINQFAHLAADAETKARELNQIGFLNCDAQHNDDLNHIWIQFILACLPHLKTPAAKKAYLSDLLATSTLDVVEFKQSQTVDLKTFYLVALQLLDFEADVDFDINDPLASMDKLGLYHAQQLDDRTNLINALYDLLCTHTKHGQTLLDRLAALGYFTKFYDLPAIKKPLFFNGKAQPIFDTNKLIREVVYVESDLDTDHDGKLDLLKVEIIRPKDTEYGLKVPVLYTASPYNQGTNDVLGEKMLHPATEKLTHKTPTTTSYADIKFEAKTPNLPAKREVAGRSTRAEETFDRELSYTLNDYFLARGFGVVYAAGIGTRDSEGFRTCGSQAETSSTTAVIEWLTGNRRAFTNRSENIEIKAWWCNKKVAMTGKSYLGTLATAAATTGIEGLETIISEAAISSWYDYYRDGGLVVSPDGYVGEDADVLAQECFSRRKDLAQYQKIAAKWQTQLDSITAGQDRQTGNYNRFWDERNYLNNVANIKCDVVLVHGLNDWNVKPRNVFNLYQALQELPIKTKLILHQGKHIYINNFQSLDFTDMTNLWLSHKLYGIDNQATTVLPDVLIQDNVKPDTWKTYPTWQATTTSKFWLTQAGQLADTPDTGSLSFNDQLTPKAFADYQADLDLWKNDLVSSEASPLEQARLKFQTAPLEQPLLISGAPKLSVKVACSADHGLLSFMLVDLGKAKRLNNTPTVLEPKGILAGYNWRENDLVEFTLGKDTPFKLISKGHINLQNRTELWRNDELLADKFYQLEVTLQPTHYQLPAGRRLGLIVYATDMFGTLRGNEDISYTLDLADCNLELPYFNN</sequence>
<evidence type="ECO:0000313" key="12">
    <source>
        <dbReference type="EMBL" id="WHQ80315.1"/>
    </source>
</evidence>
<evidence type="ECO:0000256" key="8">
    <source>
        <dbReference type="ARBA" id="ARBA00022825"/>
    </source>
</evidence>
<dbReference type="GO" id="GO:0004177">
    <property type="term" value="F:aminopeptidase activity"/>
    <property type="evidence" value="ECO:0007669"/>
    <property type="project" value="UniProtKB-KW"/>
</dbReference>
<dbReference type="InterPro" id="IPR008979">
    <property type="entry name" value="Galactose-bd-like_sf"/>
</dbReference>
<dbReference type="InterPro" id="IPR015251">
    <property type="entry name" value="PepX_N_dom"/>
</dbReference>
<dbReference type="Gene3D" id="1.10.246.70">
    <property type="match status" value="1"/>
</dbReference>
<protein>
    <recommendedName>
        <fullName evidence="9">Xaa-Pro dipeptidyl-peptidase</fullName>
        <ecNumber evidence="9">3.4.14.11</ecNumber>
    </recommendedName>
    <alternativeName>
        <fullName evidence="9">X-Pro dipeptidyl-peptidase</fullName>
    </alternativeName>
    <alternativeName>
        <fullName evidence="9">X-prolyl-dipeptidyl aminopeptidase</fullName>
        <shortName evidence="9">X-PDAP</shortName>
    </alternativeName>
</protein>
<dbReference type="GO" id="GO:0005737">
    <property type="term" value="C:cytoplasm"/>
    <property type="evidence" value="ECO:0007669"/>
    <property type="project" value="UniProtKB-SubCell"/>
</dbReference>
<dbReference type="EMBL" id="CP123751">
    <property type="protein sequence ID" value="WHQ80315.1"/>
    <property type="molecule type" value="Genomic_DNA"/>
</dbReference>
<dbReference type="Pfam" id="PF02129">
    <property type="entry name" value="Peptidase_S15"/>
    <property type="match status" value="1"/>
</dbReference>
<evidence type="ECO:0000256" key="5">
    <source>
        <dbReference type="ARBA" id="ARBA00022438"/>
    </source>
</evidence>
<dbReference type="PANTHER" id="PTHR43056:SF10">
    <property type="entry name" value="COCE_NOND FAMILY, PUTATIVE (AFU_ORTHOLOGUE AFUA_7G00600)-RELATED"/>
    <property type="match status" value="1"/>
</dbReference>
<dbReference type="HAMAP" id="MF_00698">
    <property type="entry name" value="Aminopeptidase_S15"/>
    <property type="match status" value="1"/>
</dbReference>
<dbReference type="Pfam" id="PF09168">
    <property type="entry name" value="PepX_N"/>
    <property type="match status" value="1"/>
</dbReference>
<evidence type="ECO:0000259" key="11">
    <source>
        <dbReference type="SMART" id="SM00940"/>
    </source>
</evidence>
<dbReference type="EC" id="3.4.14.11" evidence="9"/>
<dbReference type="NCBIfam" id="NF003781">
    <property type="entry name" value="PRK05371.1-2"/>
    <property type="match status" value="1"/>
</dbReference>
<dbReference type="SUPFAM" id="SSF81761">
    <property type="entry name" value="X-Prolyl dipeptidyl aminopeptidase PepX, N-terminal domain"/>
    <property type="match status" value="1"/>
</dbReference>
<dbReference type="InterPro" id="IPR013736">
    <property type="entry name" value="Xaa-Pro_dipept_C"/>
</dbReference>
<accession>A0AAJ6K3M6</accession>
<dbReference type="PRINTS" id="PR00923">
    <property type="entry name" value="LACTOPTASE"/>
</dbReference>
<dbReference type="InterPro" id="IPR000383">
    <property type="entry name" value="Xaa-Pro-like_dom"/>
</dbReference>
<gene>
    <name evidence="9" type="primary">pepX</name>
    <name evidence="12" type="ORF">QFF56_00825</name>
</gene>
<evidence type="ECO:0000256" key="2">
    <source>
        <dbReference type="ARBA" id="ARBA00003997"/>
    </source>
</evidence>
<organism evidence="12 13">
    <name type="scientific">Ligilactobacillus animalis</name>
    <dbReference type="NCBI Taxonomy" id="1605"/>
    <lineage>
        <taxon>Bacteria</taxon>
        <taxon>Bacillati</taxon>
        <taxon>Bacillota</taxon>
        <taxon>Bacilli</taxon>
        <taxon>Lactobacillales</taxon>
        <taxon>Lactobacillaceae</taxon>
        <taxon>Ligilactobacillus</taxon>
    </lineage>
</organism>
<dbReference type="PANTHER" id="PTHR43056">
    <property type="entry name" value="PEPTIDASE S9 PROLYL OLIGOPEPTIDASE"/>
    <property type="match status" value="1"/>
</dbReference>
<keyword evidence="9" id="KW-0963">Cytoplasm</keyword>
<feature type="active site" description="Charge relay system" evidence="9">
    <location>
        <position position="493"/>
    </location>
</feature>
<dbReference type="GO" id="GO:0006508">
    <property type="term" value="P:proteolysis"/>
    <property type="evidence" value="ECO:0007669"/>
    <property type="project" value="UniProtKB-KW"/>
</dbReference>
<keyword evidence="6 9" id="KW-0645">Protease</keyword>
<feature type="domain" description="Xaa-Pro dipeptidyl-peptidase C-terminal" evidence="10">
    <location>
        <begin position="540"/>
        <end position="798"/>
    </location>
</feature>
<feature type="active site" description="Charge relay system" evidence="9">
    <location>
        <position position="373"/>
    </location>
</feature>
<dbReference type="Pfam" id="PF08530">
    <property type="entry name" value="PepX_C"/>
    <property type="match status" value="1"/>
</dbReference>
<dbReference type="SUPFAM" id="SSF49785">
    <property type="entry name" value="Galactose-binding domain-like"/>
    <property type="match status" value="1"/>
</dbReference>
<evidence type="ECO:0000256" key="9">
    <source>
        <dbReference type="HAMAP-Rule" id="MF_00698"/>
    </source>
</evidence>
<comment type="subunit">
    <text evidence="4 9">Homodimer.</text>
</comment>
<feature type="active site" description="Charge relay system" evidence="9">
    <location>
        <position position="524"/>
    </location>
</feature>
<evidence type="ECO:0000313" key="13">
    <source>
        <dbReference type="Proteomes" id="UP001238155"/>
    </source>
</evidence>
<comment type="catalytic activity">
    <reaction evidence="1 9">
        <text>Hydrolyzes Xaa-Pro-|- bonds to release unblocked, N-terminal dipeptides from substrates including Ala-Pro-|-p-nitroanilide and (sequentially) Tyr-Pro-|-Phe-Pro-|-Gly-Pro-|-Ile.</text>
        <dbReference type="EC" id="3.4.14.11"/>
    </reaction>
</comment>
<dbReference type="GO" id="GO:0008236">
    <property type="term" value="F:serine-type peptidase activity"/>
    <property type="evidence" value="ECO:0007669"/>
    <property type="project" value="UniProtKB-KW"/>
</dbReference>
<dbReference type="InterPro" id="IPR008252">
    <property type="entry name" value="Pept_S15_Xpro"/>
</dbReference>
<evidence type="ECO:0000259" key="10">
    <source>
        <dbReference type="SMART" id="SM00939"/>
    </source>
</evidence>
<dbReference type="SMART" id="SM00939">
    <property type="entry name" value="PepX_C"/>
    <property type="match status" value="1"/>
</dbReference>
<keyword evidence="8 9" id="KW-0720">Serine protease</keyword>
<dbReference type="InterPro" id="IPR029058">
    <property type="entry name" value="AB_hydrolase_fold"/>
</dbReference>
<reference evidence="12" key="1">
    <citation type="submission" date="2023-04" db="EMBL/GenBank/DDBJ databases">
        <title>Four porcine-derived lactic acid bacteria strains analyses and their evaluation as potential probiotics based on genomics.</title>
        <authorList>
            <person name="Niu D."/>
        </authorList>
    </citation>
    <scope>NUCLEOTIDE SEQUENCE</scope>
    <source>
        <strain evidence="12">ZSB1</strain>
    </source>
</reference>
<dbReference type="Gene3D" id="3.40.50.1820">
    <property type="entry name" value="alpha/beta hydrolase"/>
    <property type="match status" value="1"/>
</dbReference>
<evidence type="ECO:0000256" key="4">
    <source>
        <dbReference type="ARBA" id="ARBA00011738"/>
    </source>
</evidence>
<keyword evidence="7 9" id="KW-0378">Hydrolase</keyword>
<dbReference type="SUPFAM" id="SSF53474">
    <property type="entry name" value="alpha/beta-Hydrolases"/>
    <property type="match status" value="1"/>
</dbReference>
<dbReference type="Proteomes" id="UP001238155">
    <property type="component" value="Chromosome"/>
</dbReference>
<dbReference type="InterPro" id="IPR036313">
    <property type="entry name" value="PepX_N_dom_sf"/>
</dbReference>
<keyword evidence="5 9" id="KW-0031">Aminopeptidase</keyword>
<evidence type="ECO:0000256" key="1">
    <source>
        <dbReference type="ARBA" id="ARBA00000123"/>
    </source>
</evidence>
<comment type="similarity">
    <text evidence="3 9">Belongs to the peptidase S15 family.</text>
</comment>
<feature type="domain" description="X-Prolyl dipeptidyl aminopeptidase PepX N-terminal" evidence="11">
    <location>
        <begin position="1"/>
        <end position="155"/>
    </location>
</feature>
<dbReference type="InterPro" id="IPR050585">
    <property type="entry name" value="Xaa-Pro_dipeptidyl-ppase/CocE"/>
</dbReference>
<comment type="subcellular location">
    <subcellularLocation>
        <location evidence="9">Cytoplasm</location>
    </subcellularLocation>
</comment>